<keyword evidence="2" id="KW-1185">Reference proteome</keyword>
<protein>
    <submittedName>
        <fullName evidence="1">Uncharacterized protein</fullName>
    </submittedName>
</protein>
<gene>
    <name evidence="1" type="ORF">H4S07_000955</name>
</gene>
<dbReference type="Proteomes" id="UP001140096">
    <property type="component" value="Unassembled WGS sequence"/>
</dbReference>
<organism evidence="1 2">
    <name type="scientific">Coemansia furcata</name>
    <dbReference type="NCBI Taxonomy" id="417177"/>
    <lineage>
        <taxon>Eukaryota</taxon>
        <taxon>Fungi</taxon>
        <taxon>Fungi incertae sedis</taxon>
        <taxon>Zoopagomycota</taxon>
        <taxon>Kickxellomycotina</taxon>
        <taxon>Kickxellomycetes</taxon>
        <taxon>Kickxellales</taxon>
        <taxon>Kickxellaceae</taxon>
        <taxon>Coemansia</taxon>
    </lineage>
</organism>
<feature type="non-terminal residue" evidence="1">
    <location>
        <position position="906"/>
    </location>
</feature>
<proteinExistence type="predicted"/>
<sequence length="906" mass="97819">MTKRAARHALLSTVSDSASYTEDSSSCSDISAMPAPPRREHVGRAVELAEHDVVAVQAETPTRQYASINVVPPLHEYSRQTGVIAAAAAPIVSLTLPILHRSSSDDPGVTAPLTGAYDPVESRSRASTGESVLCDEGSADNMPFTYSGVFSPHGWHDGPSNSSTRAGNALHGSENAIVAASRLAGKRAAERNIVVHGHSGLHEIGFLAPERSHMSSALCADGLSSDEEDSGSQGGDDSESDSESYEGLAVDDINETYDHSLPEYVSNSDPYTQRIYLDEEGITRVPLGEADFAIIVDEFGAISLETIQRRGYGGTLESIFGSLTRKGPLNGRSDDVVRSLSMFTHRYYRFVYHPYLEKFLPNTCWMDSAWTRIPTTMRTGLTHDIRDLRTTIFGQNNIDIKEKSIARLLFDEVLNPFYVFQAGSVVLWCYDDYYYYASCILLISVSGIVETLVETRRNTRKIREMAHFTCPVRVLRDGAWRDGSAEDLLPGDVFELVPSMHVLPCDAVLLEGDCIVNESMLTGESVPVAKVPVAPAVFGKMRLVSSTFGSDIAKHVLFSGTKLVRVKKTSLGFGGNRWLDLEQRTALGTPARATAMVLRTGFNTTKGALIRSILFPRPNKFKFYDDSFRFIGVLAAIAVLGFLASIGNFLRLGLTARIITVRALDLITVVVPPALPATMSIGVSFALARLRKRHIYCISPTRINVCGKINVMCFDKTGTLTEEGLDVLGVCAMDYDACKFVELQENPRQLPIGPASAPTAPSSAFSSVGSSHAMGLPGGLADLDRSSSMTAPRRAVDPSKLCVLHALATCHAVKLVDGKLVGDPLDIKMFESTGWILEEGEDYTGVPAPHSALIGHMSAGVAAAVSQPGGKLAMPVPAVVRPPHSDRFTLDGAGGINVYELGIIRT</sequence>
<evidence type="ECO:0000313" key="2">
    <source>
        <dbReference type="Proteomes" id="UP001140096"/>
    </source>
</evidence>
<comment type="caution">
    <text evidence="1">The sequence shown here is derived from an EMBL/GenBank/DDBJ whole genome shotgun (WGS) entry which is preliminary data.</text>
</comment>
<evidence type="ECO:0000313" key="1">
    <source>
        <dbReference type="EMBL" id="KAJ2813053.1"/>
    </source>
</evidence>
<accession>A0ACC1LNS7</accession>
<reference evidence="1" key="1">
    <citation type="submission" date="2022-07" db="EMBL/GenBank/DDBJ databases">
        <title>Phylogenomic reconstructions and comparative analyses of Kickxellomycotina fungi.</title>
        <authorList>
            <person name="Reynolds N.K."/>
            <person name="Stajich J.E."/>
            <person name="Barry K."/>
            <person name="Grigoriev I.V."/>
            <person name="Crous P."/>
            <person name="Smith M.E."/>
        </authorList>
    </citation>
    <scope>NUCLEOTIDE SEQUENCE</scope>
    <source>
        <strain evidence="1">CBS 102833</strain>
    </source>
</reference>
<name>A0ACC1LNS7_9FUNG</name>
<dbReference type="EMBL" id="JANBUP010000112">
    <property type="protein sequence ID" value="KAJ2813053.1"/>
    <property type="molecule type" value="Genomic_DNA"/>
</dbReference>